<dbReference type="Gene3D" id="3.40.50.2300">
    <property type="match status" value="1"/>
</dbReference>
<protein>
    <submittedName>
        <fullName evidence="10">Two-component system phosphate regulon response regulator PhoB</fullName>
    </submittedName>
</protein>
<evidence type="ECO:0000256" key="6">
    <source>
        <dbReference type="PROSITE-ProRule" id="PRU00169"/>
    </source>
</evidence>
<keyword evidence="3" id="KW-0805">Transcription regulation</keyword>
<evidence type="ECO:0000313" key="11">
    <source>
        <dbReference type="Proteomes" id="UP000533724"/>
    </source>
</evidence>
<keyword evidence="4 7" id="KW-0238">DNA-binding</keyword>
<dbReference type="InterPro" id="IPR036388">
    <property type="entry name" value="WH-like_DNA-bd_sf"/>
</dbReference>
<evidence type="ECO:0000259" key="8">
    <source>
        <dbReference type="PROSITE" id="PS50110"/>
    </source>
</evidence>
<dbReference type="Proteomes" id="UP000533724">
    <property type="component" value="Unassembled WGS sequence"/>
</dbReference>
<dbReference type="Gene3D" id="1.10.10.10">
    <property type="entry name" value="Winged helix-like DNA-binding domain superfamily/Winged helix DNA-binding domain"/>
    <property type="match status" value="1"/>
</dbReference>
<comment type="caution">
    <text evidence="10">The sequence shown here is derived from an EMBL/GenBank/DDBJ whole genome shotgun (WGS) entry which is preliminary data.</text>
</comment>
<dbReference type="InterPro" id="IPR001789">
    <property type="entry name" value="Sig_transdc_resp-reg_receiver"/>
</dbReference>
<keyword evidence="2" id="KW-0902">Two-component regulatory system</keyword>
<evidence type="ECO:0000256" key="5">
    <source>
        <dbReference type="ARBA" id="ARBA00023163"/>
    </source>
</evidence>
<feature type="modified residue" description="4-aspartylphosphate" evidence="6">
    <location>
        <position position="53"/>
    </location>
</feature>
<evidence type="ECO:0000256" key="4">
    <source>
        <dbReference type="ARBA" id="ARBA00023125"/>
    </source>
</evidence>
<evidence type="ECO:0000256" key="7">
    <source>
        <dbReference type="PROSITE-ProRule" id="PRU01091"/>
    </source>
</evidence>
<evidence type="ECO:0000256" key="2">
    <source>
        <dbReference type="ARBA" id="ARBA00023012"/>
    </source>
</evidence>
<dbReference type="PROSITE" id="PS51755">
    <property type="entry name" value="OMPR_PHOB"/>
    <property type="match status" value="1"/>
</dbReference>
<dbReference type="RefSeq" id="WP_064649801.1">
    <property type="nucleotide sequence ID" value="NZ_JACIHI010000007.1"/>
</dbReference>
<evidence type="ECO:0000256" key="1">
    <source>
        <dbReference type="ARBA" id="ARBA00022553"/>
    </source>
</evidence>
<name>A0A7W6UL81_9HYPH</name>
<dbReference type="InterPro" id="IPR001867">
    <property type="entry name" value="OmpR/PhoB-type_DNA-bd"/>
</dbReference>
<dbReference type="GO" id="GO:0000156">
    <property type="term" value="F:phosphorelay response regulator activity"/>
    <property type="evidence" value="ECO:0007669"/>
    <property type="project" value="TreeGrafter"/>
</dbReference>
<dbReference type="CDD" id="cd00383">
    <property type="entry name" value="trans_reg_C"/>
    <property type="match status" value="1"/>
</dbReference>
<dbReference type="PROSITE" id="PS50110">
    <property type="entry name" value="RESPONSE_REGULATORY"/>
    <property type="match status" value="1"/>
</dbReference>
<dbReference type="GO" id="GO:0032993">
    <property type="term" value="C:protein-DNA complex"/>
    <property type="evidence" value="ECO:0007669"/>
    <property type="project" value="TreeGrafter"/>
</dbReference>
<feature type="domain" description="Response regulatory" evidence="8">
    <location>
        <begin position="4"/>
        <end position="118"/>
    </location>
</feature>
<feature type="DNA-binding region" description="OmpR/PhoB-type" evidence="7">
    <location>
        <begin position="125"/>
        <end position="223"/>
    </location>
</feature>
<dbReference type="EMBL" id="JACIHI010000007">
    <property type="protein sequence ID" value="MBB4440247.1"/>
    <property type="molecule type" value="Genomic_DNA"/>
</dbReference>
<proteinExistence type="predicted"/>
<keyword evidence="1 6" id="KW-0597">Phosphoprotein</keyword>
<accession>A0A7W6UL81</accession>
<evidence type="ECO:0000313" key="10">
    <source>
        <dbReference type="EMBL" id="MBB4440247.1"/>
    </source>
</evidence>
<dbReference type="SUPFAM" id="SSF52172">
    <property type="entry name" value="CheY-like"/>
    <property type="match status" value="1"/>
</dbReference>
<dbReference type="PANTHER" id="PTHR48111:SF1">
    <property type="entry name" value="TWO-COMPONENT RESPONSE REGULATOR ORR33"/>
    <property type="match status" value="1"/>
</dbReference>
<reference evidence="10 11" key="1">
    <citation type="submission" date="2020-08" db="EMBL/GenBank/DDBJ databases">
        <title>Genomic Encyclopedia of Type Strains, Phase IV (KMG-V): Genome sequencing to study the core and pangenomes of soil and plant-associated prokaryotes.</title>
        <authorList>
            <person name="Whitman W."/>
        </authorList>
    </citation>
    <scope>NUCLEOTIDE SEQUENCE [LARGE SCALE GENOMIC DNA]</scope>
    <source>
        <strain evidence="10 11">SEMIA 414</strain>
    </source>
</reference>
<gene>
    <name evidence="10" type="ORF">GGE15_003523</name>
</gene>
<dbReference type="InterPro" id="IPR016032">
    <property type="entry name" value="Sig_transdc_resp-reg_C-effctor"/>
</dbReference>
<dbReference type="InterPro" id="IPR039420">
    <property type="entry name" value="WalR-like"/>
</dbReference>
<evidence type="ECO:0000259" key="9">
    <source>
        <dbReference type="PROSITE" id="PS51755"/>
    </source>
</evidence>
<sequence length="236" mass="25346">MKPTIVIGSTDADFCLFARHILRQTGFETLLTTSANEAIAAARTVGVRGVVIDGRVANSVSACGSLKGDTTTAGLKVIALVEANSARQYADFLNAGADESFVRPISPDHLLRALHSLSSQSGASQDRLSCGDIEMHVLARRVWRHGVELHLPRLEFAILLHLLKDPGRIYLRHELASAAWPAGVFVDPKTINVHIGRLRETLTAVAPTDPIRTVRGVGYGLVATGWSETEVPSNAP</sequence>
<dbReference type="Pfam" id="PF00486">
    <property type="entry name" value="Trans_reg_C"/>
    <property type="match status" value="1"/>
</dbReference>
<dbReference type="GO" id="GO:0000976">
    <property type="term" value="F:transcription cis-regulatory region binding"/>
    <property type="evidence" value="ECO:0007669"/>
    <property type="project" value="TreeGrafter"/>
</dbReference>
<feature type="domain" description="OmpR/PhoB-type" evidence="9">
    <location>
        <begin position="125"/>
        <end position="223"/>
    </location>
</feature>
<dbReference type="AlphaFoldDB" id="A0A7W6UL81"/>
<dbReference type="InterPro" id="IPR011006">
    <property type="entry name" value="CheY-like_superfamily"/>
</dbReference>
<dbReference type="SMART" id="SM00862">
    <property type="entry name" value="Trans_reg_C"/>
    <property type="match status" value="1"/>
</dbReference>
<dbReference type="SUPFAM" id="SSF46894">
    <property type="entry name" value="C-terminal effector domain of the bipartite response regulators"/>
    <property type="match status" value="1"/>
</dbReference>
<dbReference type="PANTHER" id="PTHR48111">
    <property type="entry name" value="REGULATOR OF RPOS"/>
    <property type="match status" value="1"/>
</dbReference>
<dbReference type="GO" id="GO:0006355">
    <property type="term" value="P:regulation of DNA-templated transcription"/>
    <property type="evidence" value="ECO:0007669"/>
    <property type="project" value="InterPro"/>
</dbReference>
<evidence type="ECO:0000256" key="3">
    <source>
        <dbReference type="ARBA" id="ARBA00023015"/>
    </source>
</evidence>
<organism evidence="10 11">
    <name type="scientific">Rhizobium esperanzae</name>
    <dbReference type="NCBI Taxonomy" id="1967781"/>
    <lineage>
        <taxon>Bacteria</taxon>
        <taxon>Pseudomonadati</taxon>
        <taxon>Pseudomonadota</taxon>
        <taxon>Alphaproteobacteria</taxon>
        <taxon>Hyphomicrobiales</taxon>
        <taxon>Rhizobiaceae</taxon>
        <taxon>Rhizobium/Agrobacterium group</taxon>
        <taxon>Rhizobium</taxon>
    </lineage>
</organism>
<dbReference type="GO" id="GO:0005829">
    <property type="term" value="C:cytosol"/>
    <property type="evidence" value="ECO:0007669"/>
    <property type="project" value="TreeGrafter"/>
</dbReference>
<keyword evidence="5" id="KW-0804">Transcription</keyword>